<dbReference type="InterPro" id="IPR050229">
    <property type="entry name" value="GlpE_sulfurtransferase"/>
</dbReference>
<dbReference type="EMBL" id="UINC01042663">
    <property type="protein sequence ID" value="SVB45606.1"/>
    <property type="molecule type" value="Genomic_DNA"/>
</dbReference>
<dbReference type="CDD" id="cd00158">
    <property type="entry name" value="RHOD"/>
    <property type="match status" value="1"/>
</dbReference>
<sequence length="242" mass="26074">MTDGQVVRPANTDHVIAINQGREHLTMDEPTAPVLSPRKFAELGGEGHVVVDTRPSAAFGRGHIPGSYNIQSSSPEFEQRVGWVVPADLPILLVSEDEGESRMAHHKMVFVGLDHRVKGVLSGGMAAWSQGGMPHATLPQISVHELHRQLQNAEGIRTLDVREPDEWAEGHIEGADSMSFRVLADHLEEIGIGPEDRVAVLCAGGIRSSIACSILLRNGYRRAYNVTGGMGAWTAANLPTGT</sequence>
<dbReference type="AlphaFoldDB" id="A0A382E4A1"/>
<dbReference type="SUPFAM" id="SSF52821">
    <property type="entry name" value="Rhodanese/Cell cycle control phosphatase"/>
    <property type="match status" value="2"/>
</dbReference>
<dbReference type="InterPro" id="IPR036873">
    <property type="entry name" value="Rhodanese-like_dom_sf"/>
</dbReference>
<dbReference type="InterPro" id="IPR001763">
    <property type="entry name" value="Rhodanese-like_dom"/>
</dbReference>
<accession>A0A382E4A1</accession>
<feature type="domain" description="Rhodanese" evidence="1">
    <location>
        <begin position="152"/>
        <end position="242"/>
    </location>
</feature>
<dbReference type="PROSITE" id="PS50206">
    <property type="entry name" value="RHODANESE_3"/>
    <property type="match status" value="2"/>
</dbReference>
<dbReference type="Pfam" id="PF00581">
    <property type="entry name" value="Rhodanese"/>
    <property type="match status" value="2"/>
</dbReference>
<proteinExistence type="predicted"/>
<evidence type="ECO:0000313" key="2">
    <source>
        <dbReference type="EMBL" id="SVB45606.1"/>
    </source>
</evidence>
<protein>
    <recommendedName>
        <fullName evidence="1">Rhodanese domain-containing protein</fullName>
    </recommendedName>
</protein>
<dbReference type="SMART" id="SM00450">
    <property type="entry name" value="RHOD"/>
    <property type="match status" value="2"/>
</dbReference>
<dbReference type="Gene3D" id="3.40.250.10">
    <property type="entry name" value="Rhodanese-like domain"/>
    <property type="match status" value="2"/>
</dbReference>
<feature type="domain" description="Rhodanese" evidence="1">
    <location>
        <begin position="44"/>
        <end position="137"/>
    </location>
</feature>
<gene>
    <name evidence="2" type="ORF">METZ01_LOCUS198460</name>
</gene>
<name>A0A382E4A1_9ZZZZ</name>
<reference evidence="2" key="1">
    <citation type="submission" date="2018-05" db="EMBL/GenBank/DDBJ databases">
        <authorList>
            <person name="Lanie J.A."/>
            <person name="Ng W.-L."/>
            <person name="Kazmierczak K.M."/>
            <person name="Andrzejewski T.M."/>
            <person name="Davidsen T.M."/>
            <person name="Wayne K.J."/>
            <person name="Tettelin H."/>
            <person name="Glass J.I."/>
            <person name="Rusch D."/>
            <person name="Podicherti R."/>
            <person name="Tsui H.-C.T."/>
            <person name="Winkler M.E."/>
        </authorList>
    </citation>
    <scope>NUCLEOTIDE SEQUENCE</scope>
</reference>
<dbReference type="PANTHER" id="PTHR43031:SF1">
    <property type="entry name" value="PYRIDINE NUCLEOTIDE-DISULPHIDE OXIDOREDUCTASE"/>
    <property type="match status" value="1"/>
</dbReference>
<evidence type="ECO:0000259" key="1">
    <source>
        <dbReference type="PROSITE" id="PS50206"/>
    </source>
</evidence>
<dbReference type="PANTHER" id="PTHR43031">
    <property type="entry name" value="FAD-DEPENDENT OXIDOREDUCTASE"/>
    <property type="match status" value="1"/>
</dbReference>
<organism evidence="2">
    <name type="scientific">marine metagenome</name>
    <dbReference type="NCBI Taxonomy" id="408172"/>
    <lineage>
        <taxon>unclassified sequences</taxon>
        <taxon>metagenomes</taxon>
        <taxon>ecological metagenomes</taxon>
    </lineage>
</organism>